<name>A0A4S4A1R6_9HYPH</name>
<gene>
    <name evidence="8" type="ORF">E6C51_05685</name>
</gene>
<dbReference type="SUPFAM" id="SSF58104">
    <property type="entry name" value="Methyl-accepting chemotaxis protein (MCP) signaling domain"/>
    <property type="match status" value="1"/>
</dbReference>
<dbReference type="PRINTS" id="PR00260">
    <property type="entry name" value="CHEMTRNSDUCR"/>
</dbReference>
<dbReference type="GO" id="GO:0006935">
    <property type="term" value="P:chemotaxis"/>
    <property type="evidence" value="ECO:0007669"/>
    <property type="project" value="UniProtKB-KW"/>
</dbReference>
<dbReference type="GO" id="GO:0007165">
    <property type="term" value="P:signal transduction"/>
    <property type="evidence" value="ECO:0007669"/>
    <property type="project" value="UniProtKB-KW"/>
</dbReference>
<accession>A0A4S4A1R6</accession>
<dbReference type="Pfam" id="PF22673">
    <property type="entry name" value="MCP-like_PDC_1"/>
    <property type="match status" value="1"/>
</dbReference>
<evidence type="ECO:0000313" key="8">
    <source>
        <dbReference type="EMBL" id="THF52294.1"/>
    </source>
</evidence>
<sequence length="735" mass="78157">MPAIFKKSLAFKLISVSAIAILIALTVTFAFVIVKVRETATSMTLDQAATDAQSTAASLGSKISELAGATKSMAGVVEKGLAEGSLKREMVNAMLPQLIEQFDLVFGSWVLEAKNGFDGMPGAVSDQKQGTNKDGAFTPYWTRGSNGLELFVPEKIDYTLPYYSLPASTMKPAATEPYVEDNAGNLLMMSITDPVIVDGKVRGVAGVDIALGTLAASLKNEHPFGTGRIFLLSAAGKWLAAPQDALIMKDYAAEGAELIKAAAKDGNTTIIDNVVGADGQLVYRVVYPFELPGLNTRWLMIEDVPVSAVSAVVNEQTTILVIGGLIIMAAVILSLFLAARFFIQRPMASLLSEVGELSAGRYNSPVTGKDRGDEIGSLAVALDDFRLKLADGRTLEENSVRLREAAELERGQTEAERAASAETQRKVVEALGRGLSKLSDGNLTYRIDEAFPGSYAELRDNFNSAVESLESTIARLNLTVHTINDGSGEISRSADQLSKRTEQQAASLEETAAALGEIGEKLNDSAKNAGEAAHKVDTTCADAERSGQVVQRAVQAMQGIEASSSKVSQIIGVIDEIAFQTNLLALNAGVEAARAGEAGKGFAVVAQEVRELAQRSAQAAKEIKQLISESGEQVEQGVSLVGEAGNALQRIAQQVQSINGLIQHISRSANEQASGLREINLAVNQMDQMTQQNAAMVEETSAASSILSNEAMTLRDMVMRFEIGGHTNQPTRRVA</sequence>
<dbReference type="Proteomes" id="UP000310754">
    <property type="component" value="Unassembled WGS sequence"/>
</dbReference>
<comment type="subcellular location">
    <subcellularLocation>
        <location evidence="1">Membrane</location>
    </subcellularLocation>
</comment>
<dbReference type="PANTHER" id="PTHR43531">
    <property type="entry name" value="PROTEIN ICFG"/>
    <property type="match status" value="1"/>
</dbReference>
<evidence type="ECO:0000259" key="6">
    <source>
        <dbReference type="PROSITE" id="PS50111"/>
    </source>
</evidence>
<feature type="domain" description="Methyl-accepting transducer" evidence="6">
    <location>
        <begin position="479"/>
        <end position="708"/>
    </location>
</feature>
<keyword evidence="9" id="KW-1185">Reference proteome</keyword>
<dbReference type="InterPro" id="IPR004089">
    <property type="entry name" value="MCPsignal_dom"/>
</dbReference>
<dbReference type="SMART" id="SM00304">
    <property type="entry name" value="HAMP"/>
    <property type="match status" value="2"/>
</dbReference>
<dbReference type="Gene3D" id="1.10.287.950">
    <property type="entry name" value="Methyl-accepting chemotaxis protein"/>
    <property type="match status" value="1"/>
</dbReference>
<protein>
    <submittedName>
        <fullName evidence="8">HAMP domain-containing protein</fullName>
    </submittedName>
</protein>
<comment type="similarity">
    <text evidence="3">Belongs to the methyl-accepting chemotaxis (MCP) protein family.</text>
</comment>
<dbReference type="PROSITE" id="PS50111">
    <property type="entry name" value="CHEMOTAXIS_TRANSDUC_2"/>
    <property type="match status" value="1"/>
</dbReference>
<evidence type="ECO:0000256" key="4">
    <source>
        <dbReference type="PROSITE-ProRule" id="PRU00284"/>
    </source>
</evidence>
<keyword evidence="2" id="KW-0145">Chemotaxis</keyword>
<dbReference type="SUPFAM" id="SSF158472">
    <property type="entry name" value="HAMP domain-like"/>
    <property type="match status" value="1"/>
</dbReference>
<evidence type="ECO:0000259" key="7">
    <source>
        <dbReference type="PROSITE" id="PS50885"/>
    </source>
</evidence>
<feature type="domain" description="HAMP" evidence="7">
    <location>
        <begin position="422"/>
        <end position="474"/>
    </location>
</feature>
<dbReference type="InterPro" id="IPR003660">
    <property type="entry name" value="HAMP_dom"/>
</dbReference>
<dbReference type="GO" id="GO:0004888">
    <property type="term" value="F:transmembrane signaling receptor activity"/>
    <property type="evidence" value="ECO:0007669"/>
    <property type="project" value="InterPro"/>
</dbReference>
<dbReference type="FunFam" id="1.10.287.950:FF:000001">
    <property type="entry name" value="Methyl-accepting chemotaxis sensory transducer"/>
    <property type="match status" value="1"/>
</dbReference>
<feature type="domain" description="HAMP" evidence="7">
    <location>
        <begin position="341"/>
        <end position="394"/>
    </location>
</feature>
<dbReference type="RefSeq" id="WP_190235294.1">
    <property type="nucleotide sequence ID" value="NZ_SSOA01000002.1"/>
</dbReference>
<dbReference type="CDD" id="cd11386">
    <property type="entry name" value="MCP_signal"/>
    <property type="match status" value="1"/>
</dbReference>
<dbReference type="PANTHER" id="PTHR43531:SF11">
    <property type="entry name" value="METHYL-ACCEPTING CHEMOTAXIS PROTEIN 3"/>
    <property type="match status" value="1"/>
</dbReference>
<dbReference type="InterPro" id="IPR004090">
    <property type="entry name" value="Chemotax_Me-accpt_rcpt"/>
</dbReference>
<keyword evidence="5" id="KW-1133">Transmembrane helix</keyword>
<dbReference type="AlphaFoldDB" id="A0A4S4A1R6"/>
<dbReference type="Gene3D" id="3.30.450.20">
    <property type="entry name" value="PAS domain"/>
    <property type="match status" value="1"/>
</dbReference>
<dbReference type="Gene3D" id="6.10.340.10">
    <property type="match status" value="1"/>
</dbReference>
<dbReference type="PROSITE" id="PS50885">
    <property type="entry name" value="HAMP"/>
    <property type="match status" value="2"/>
</dbReference>
<dbReference type="Pfam" id="PF00672">
    <property type="entry name" value="HAMP"/>
    <property type="match status" value="1"/>
</dbReference>
<dbReference type="GO" id="GO:0016020">
    <property type="term" value="C:membrane"/>
    <property type="evidence" value="ECO:0007669"/>
    <property type="project" value="UniProtKB-SubCell"/>
</dbReference>
<dbReference type="CDD" id="cd12913">
    <property type="entry name" value="PDC1_MCP_like"/>
    <property type="match status" value="1"/>
</dbReference>
<dbReference type="InterPro" id="IPR051310">
    <property type="entry name" value="MCP_chemotaxis"/>
</dbReference>
<feature type="transmembrane region" description="Helical" evidence="5">
    <location>
        <begin position="319"/>
        <end position="343"/>
    </location>
</feature>
<evidence type="ECO:0000256" key="5">
    <source>
        <dbReference type="SAM" id="Phobius"/>
    </source>
</evidence>
<evidence type="ECO:0000256" key="2">
    <source>
        <dbReference type="ARBA" id="ARBA00022500"/>
    </source>
</evidence>
<dbReference type="Pfam" id="PF00015">
    <property type="entry name" value="MCPsignal"/>
    <property type="match status" value="1"/>
</dbReference>
<comment type="caution">
    <text evidence="8">The sequence shown here is derived from an EMBL/GenBank/DDBJ whole genome shotgun (WGS) entry which is preliminary data.</text>
</comment>
<keyword evidence="5" id="KW-0812">Transmembrane</keyword>
<organism evidence="8 9">
    <name type="scientific">Allorhizobium terrae</name>
    <dbReference type="NCBI Taxonomy" id="1848972"/>
    <lineage>
        <taxon>Bacteria</taxon>
        <taxon>Pseudomonadati</taxon>
        <taxon>Pseudomonadota</taxon>
        <taxon>Alphaproteobacteria</taxon>
        <taxon>Hyphomicrobiales</taxon>
        <taxon>Rhizobiaceae</taxon>
        <taxon>Rhizobium/Agrobacterium group</taxon>
        <taxon>Allorhizobium</taxon>
    </lineage>
</organism>
<dbReference type="EMBL" id="SSOA01000002">
    <property type="protein sequence ID" value="THF52294.1"/>
    <property type="molecule type" value="Genomic_DNA"/>
</dbReference>
<evidence type="ECO:0000256" key="1">
    <source>
        <dbReference type="ARBA" id="ARBA00004370"/>
    </source>
</evidence>
<keyword evidence="4" id="KW-0807">Transducer</keyword>
<proteinExistence type="inferred from homology"/>
<keyword evidence="5" id="KW-0472">Membrane</keyword>
<dbReference type="SMART" id="SM00283">
    <property type="entry name" value="MA"/>
    <property type="match status" value="1"/>
</dbReference>
<reference evidence="8 9" key="1">
    <citation type="submission" date="2019-04" db="EMBL/GenBank/DDBJ databases">
        <title>Rhizobium terrae sp. nov., isolated from a paddy soil.</title>
        <authorList>
            <person name="Lin S.-Y."/>
            <person name="Hameed A."/>
            <person name="Huang H.-I."/>
            <person name="Young C.-C."/>
        </authorList>
    </citation>
    <scope>NUCLEOTIDE SEQUENCE [LARGE SCALE GENOMIC DNA]</scope>
    <source>
        <strain evidence="8 9">CC-HIH110</strain>
    </source>
</reference>
<evidence type="ECO:0000313" key="9">
    <source>
        <dbReference type="Proteomes" id="UP000310754"/>
    </source>
</evidence>
<evidence type="ECO:0000256" key="3">
    <source>
        <dbReference type="ARBA" id="ARBA00029447"/>
    </source>
</evidence>